<dbReference type="Proteomes" id="UP001281447">
    <property type="component" value="Unassembled WGS sequence"/>
</dbReference>
<sequence>MKKNMIGIAVLVILAAMLVFNLIQNHSEKKKEEKQVYDVSGDTDAKGAVAYPENATFPETGEKAKDFEVQSLDGKTLRLSDLRGKKVMLNFWATWCPPLVKKEMPEIEKFNQKHQDDIEIVAVNIQESGDKVKKFIDQHHYHFPIYLDQNGQVSNEYSIYAIPTTYFIGSDGTFQQPRHSGPMTYSFMVETLQKLN</sequence>
<evidence type="ECO:0000256" key="1">
    <source>
        <dbReference type="ARBA" id="ARBA00023157"/>
    </source>
</evidence>
<dbReference type="Pfam" id="PF00578">
    <property type="entry name" value="AhpC-TSA"/>
    <property type="match status" value="1"/>
</dbReference>
<organism evidence="4 5">
    <name type="scientific">Tigheibacillus halophilus</name>
    <dbReference type="NCBI Taxonomy" id="361280"/>
    <lineage>
        <taxon>Bacteria</taxon>
        <taxon>Bacillati</taxon>
        <taxon>Bacillota</taxon>
        <taxon>Bacilli</taxon>
        <taxon>Bacillales</taxon>
        <taxon>Bacillaceae</taxon>
        <taxon>Tigheibacillus</taxon>
    </lineage>
</organism>
<dbReference type="InterPro" id="IPR000866">
    <property type="entry name" value="AhpC/TSA"/>
</dbReference>
<dbReference type="CDD" id="cd02966">
    <property type="entry name" value="TlpA_like_family"/>
    <property type="match status" value="1"/>
</dbReference>
<accession>A0ABU5CAT5</accession>
<dbReference type="Gene3D" id="3.40.30.10">
    <property type="entry name" value="Glutaredoxin"/>
    <property type="match status" value="1"/>
</dbReference>
<evidence type="ECO:0000256" key="2">
    <source>
        <dbReference type="SAM" id="Phobius"/>
    </source>
</evidence>
<dbReference type="InterPro" id="IPR050553">
    <property type="entry name" value="Thioredoxin_ResA/DsbE_sf"/>
</dbReference>
<dbReference type="InterPro" id="IPR013766">
    <property type="entry name" value="Thioredoxin_domain"/>
</dbReference>
<reference evidence="4 5" key="1">
    <citation type="submission" date="2023-10" db="EMBL/GenBank/DDBJ databases">
        <title>Virgibacillus halophilus 5B73C genome.</title>
        <authorList>
            <person name="Miliotis G."/>
            <person name="Sengupta P."/>
            <person name="Hameed A."/>
            <person name="Chuvochina M."/>
            <person name="Mcdonagh F."/>
            <person name="Simpson A.C."/>
            <person name="Singh N.K."/>
            <person name="Rekha P.D."/>
            <person name="Raman K."/>
            <person name="Hugenholtz P."/>
            <person name="Venkateswaran K."/>
        </authorList>
    </citation>
    <scope>NUCLEOTIDE SEQUENCE [LARGE SCALE GENOMIC DNA]</scope>
    <source>
        <strain evidence="4 5">5B73C</strain>
    </source>
</reference>
<keyword evidence="1" id="KW-1015">Disulfide bond</keyword>
<keyword evidence="2" id="KW-1133">Transmembrane helix</keyword>
<feature type="transmembrane region" description="Helical" evidence="2">
    <location>
        <begin position="6"/>
        <end position="23"/>
    </location>
</feature>
<gene>
    <name evidence="4" type="ORF">RWE15_21695</name>
</gene>
<dbReference type="PROSITE" id="PS51352">
    <property type="entry name" value="THIOREDOXIN_2"/>
    <property type="match status" value="1"/>
</dbReference>
<dbReference type="EMBL" id="JAWDIP010000004">
    <property type="protein sequence ID" value="MDY0396455.1"/>
    <property type="molecule type" value="Genomic_DNA"/>
</dbReference>
<comment type="caution">
    <text evidence="4">The sequence shown here is derived from an EMBL/GenBank/DDBJ whole genome shotgun (WGS) entry which is preliminary data.</text>
</comment>
<evidence type="ECO:0000313" key="5">
    <source>
        <dbReference type="Proteomes" id="UP001281447"/>
    </source>
</evidence>
<dbReference type="InterPro" id="IPR036249">
    <property type="entry name" value="Thioredoxin-like_sf"/>
</dbReference>
<keyword evidence="2" id="KW-0472">Membrane</keyword>
<dbReference type="PANTHER" id="PTHR42852">
    <property type="entry name" value="THIOL:DISULFIDE INTERCHANGE PROTEIN DSBE"/>
    <property type="match status" value="1"/>
</dbReference>
<evidence type="ECO:0000313" key="4">
    <source>
        <dbReference type="EMBL" id="MDY0396455.1"/>
    </source>
</evidence>
<proteinExistence type="predicted"/>
<keyword evidence="5" id="KW-1185">Reference proteome</keyword>
<evidence type="ECO:0000259" key="3">
    <source>
        <dbReference type="PROSITE" id="PS51352"/>
    </source>
</evidence>
<dbReference type="PANTHER" id="PTHR42852:SF1">
    <property type="entry name" value="THIOREDOXIN-LIKE PROTEIN YNEN"/>
    <property type="match status" value="1"/>
</dbReference>
<dbReference type="SUPFAM" id="SSF52833">
    <property type="entry name" value="Thioredoxin-like"/>
    <property type="match status" value="1"/>
</dbReference>
<keyword evidence="2" id="KW-0812">Transmembrane</keyword>
<protein>
    <submittedName>
        <fullName evidence="4">Redoxin domain-containing protein</fullName>
    </submittedName>
</protein>
<name>A0ABU5CAT5_9BACI</name>
<feature type="domain" description="Thioredoxin" evidence="3">
    <location>
        <begin position="58"/>
        <end position="196"/>
    </location>
</feature>